<proteinExistence type="predicted"/>
<comment type="caution">
    <text evidence="1">The sequence shown here is derived from an EMBL/GenBank/DDBJ whole genome shotgun (WGS) entry which is preliminary data.</text>
</comment>
<organism evidence="1 2">
    <name type="scientific">Brassica napus</name>
    <name type="common">Rape</name>
    <dbReference type="NCBI Taxonomy" id="3708"/>
    <lineage>
        <taxon>Eukaryota</taxon>
        <taxon>Viridiplantae</taxon>
        <taxon>Streptophyta</taxon>
        <taxon>Embryophyta</taxon>
        <taxon>Tracheophyta</taxon>
        <taxon>Spermatophyta</taxon>
        <taxon>Magnoliopsida</taxon>
        <taxon>eudicotyledons</taxon>
        <taxon>Gunneridae</taxon>
        <taxon>Pentapetalae</taxon>
        <taxon>rosids</taxon>
        <taxon>malvids</taxon>
        <taxon>Brassicales</taxon>
        <taxon>Brassicaceae</taxon>
        <taxon>Brassiceae</taxon>
        <taxon>Brassica</taxon>
    </lineage>
</organism>
<accession>A0ABQ7ZCZ5</accession>
<evidence type="ECO:0000313" key="2">
    <source>
        <dbReference type="Proteomes" id="UP000824890"/>
    </source>
</evidence>
<keyword evidence="2" id="KW-1185">Reference proteome</keyword>
<dbReference type="Proteomes" id="UP000824890">
    <property type="component" value="Unassembled WGS sequence"/>
</dbReference>
<dbReference type="EMBL" id="JAGKQM010000015">
    <property type="protein sequence ID" value="KAH0878073.1"/>
    <property type="molecule type" value="Genomic_DNA"/>
</dbReference>
<sequence length="72" mass="8043">MVWCVPMDPSTTAAGCGFEHAVGLELKLSGWLADGRLCHFSGRMLCLLTLNLFFLVCDLFSRLDSIRSRHLL</sequence>
<name>A0ABQ7ZCZ5_BRANA</name>
<gene>
    <name evidence="1" type="ORF">HID58_065467</name>
</gene>
<protein>
    <submittedName>
        <fullName evidence="1">Uncharacterized protein</fullName>
    </submittedName>
</protein>
<evidence type="ECO:0000313" key="1">
    <source>
        <dbReference type="EMBL" id="KAH0878073.1"/>
    </source>
</evidence>
<reference evidence="1 2" key="1">
    <citation type="submission" date="2021-05" db="EMBL/GenBank/DDBJ databases">
        <title>Genome Assembly of Synthetic Allotetraploid Brassica napus Reveals Homoeologous Exchanges between Subgenomes.</title>
        <authorList>
            <person name="Davis J.T."/>
        </authorList>
    </citation>
    <scope>NUCLEOTIDE SEQUENCE [LARGE SCALE GENOMIC DNA]</scope>
    <source>
        <strain evidence="2">cv. Da-Ae</strain>
        <tissue evidence="1">Seedling</tissue>
    </source>
</reference>